<evidence type="ECO:0000313" key="2">
    <source>
        <dbReference type="EMBL" id="MFC6882533.1"/>
    </source>
</evidence>
<name>A0ABW2CP97_9ACTN</name>
<dbReference type="InterPro" id="IPR029062">
    <property type="entry name" value="Class_I_gatase-like"/>
</dbReference>
<feature type="domain" description="Biotin-protein ligase N-terminal" evidence="1">
    <location>
        <begin position="55"/>
        <end position="153"/>
    </location>
</feature>
<evidence type="ECO:0000313" key="3">
    <source>
        <dbReference type="Proteomes" id="UP001596380"/>
    </source>
</evidence>
<accession>A0ABW2CP97</accession>
<keyword evidence="3" id="KW-1185">Reference proteome</keyword>
<sequence length="269" mass="28106">MSGMDPSAVPGPTVVDRRRLVFGVLPAAALLAAGCGRSNDDRSDGGRSARPPLALVYNGPQGCPACPETVAALLRGAPRPYRVEYVGGETPLTAAALADARLYVQPGGGADLKGTWRHLEGSAGAIRNWVREGGGFLGLCFGAYLAGRNPGFDLLPGDTNGYIDSPGATVTDGRDTVVPVNWQGRPRHMYFQDGPAFFLDPGADATVLATYPNKTAAVVVAPYGKGRVGVSGPHPEADASWYADKDLSNPDGVHFDLAYELIEATAGRR</sequence>
<dbReference type="Pfam" id="PF09825">
    <property type="entry name" value="BPL_N"/>
    <property type="match status" value="1"/>
</dbReference>
<proteinExistence type="predicted"/>
<reference evidence="3" key="1">
    <citation type="journal article" date="2019" name="Int. J. Syst. Evol. Microbiol.">
        <title>The Global Catalogue of Microorganisms (GCM) 10K type strain sequencing project: providing services to taxonomists for standard genome sequencing and annotation.</title>
        <authorList>
            <consortium name="The Broad Institute Genomics Platform"/>
            <consortium name="The Broad Institute Genome Sequencing Center for Infectious Disease"/>
            <person name="Wu L."/>
            <person name="Ma J."/>
        </authorList>
    </citation>
    <scope>NUCLEOTIDE SEQUENCE [LARGE SCALE GENOMIC DNA]</scope>
    <source>
        <strain evidence="3">JCM 3369</strain>
    </source>
</reference>
<dbReference type="EMBL" id="JBHSXS010000013">
    <property type="protein sequence ID" value="MFC6882533.1"/>
    <property type="molecule type" value="Genomic_DNA"/>
</dbReference>
<comment type="caution">
    <text evidence="2">The sequence shown here is derived from an EMBL/GenBank/DDBJ whole genome shotgun (WGS) entry which is preliminary data.</text>
</comment>
<organism evidence="2 3">
    <name type="scientific">Actinomadura yumaensis</name>
    <dbReference type="NCBI Taxonomy" id="111807"/>
    <lineage>
        <taxon>Bacteria</taxon>
        <taxon>Bacillati</taxon>
        <taxon>Actinomycetota</taxon>
        <taxon>Actinomycetes</taxon>
        <taxon>Streptosporangiales</taxon>
        <taxon>Thermomonosporaceae</taxon>
        <taxon>Actinomadura</taxon>
    </lineage>
</organism>
<dbReference type="SUPFAM" id="SSF52317">
    <property type="entry name" value="Class I glutamine amidotransferase-like"/>
    <property type="match status" value="1"/>
</dbReference>
<dbReference type="InterPro" id="IPR019197">
    <property type="entry name" value="Biotin-prot_ligase_N"/>
</dbReference>
<dbReference type="RefSeq" id="WP_160826660.1">
    <property type="nucleotide sequence ID" value="NZ_JBHSXS010000013.1"/>
</dbReference>
<gene>
    <name evidence="2" type="ORF">ACFQKB_22450</name>
</gene>
<dbReference type="Proteomes" id="UP001596380">
    <property type="component" value="Unassembled WGS sequence"/>
</dbReference>
<dbReference type="Gene3D" id="3.40.50.880">
    <property type="match status" value="1"/>
</dbReference>
<evidence type="ECO:0000259" key="1">
    <source>
        <dbReference type="Pfam" id="PF09825"/>
    </source>
</evidence>
<protein>
    <submittedName>
        <fullName evidence="2">BPL-N domain-containing protein</fullName>
    </submittedName>
</protein>